<dbReference type="GO" id="GO:0070300">
    <property type="term" value="F:phosphatidic acid binding"/>
    <property type="evidence" value="ECO:0007669"/>
    <property type="project" value="InterPro"/>
</dbReference>
<protein>
    <recommendedName>
        <fullName evidence="3">Protein TRIGALACTOSYLDIACYLGLYCEROL 4, chloroplastic</fullName>
    </recommendedName>
</protein>
<evidence type="ECO:0000313" key="1">
    <source>
        <dbReference type="EMBL" id="WVZ17352.1"/>
    </source>
</evidence>
<accession>A0AAQ3NYN9</accession>
<gene>
    <name evidence="1" type="ORF">V8G54_010334</name>
</gene>
<dbReference type="InterPro" id="IPR044160">
    <property type="entry name" value="TGD4-like"/>
</dbReference>
<keyword evidence="2" id="KW-1185">Reference proteome</keyword>
<proteinExistence type="predicted"/>
<evidence type="ECO:0000313" key="2">
    <source>
        <dbReference type="Proteomes" id="UP001374535"/>
    </source>
</evidence>
<reference evidence="1 2" key="1">
    <citation type="journal article" date="2023" name="Life. Sci Alliance">
        <title>Evolutionary insights into 3D genome organization and epigenetic landscape of Vigna mungo.</title>
        <authorList>
            <person name="Junaid A."/>
            <person name="Singh B."/>
            <person name="Bhatia S."/>
        </authorList>
    </citation>
    <scope>NUCLEOTIDE SEQUENCE [LARGE SCALE GENOMIC DNA]</scope>
    <source>
        <strain evidence="1">Urdbean</strain>
    </source>
</reference>
<dbReference type="PANTHER" id="PTHR34954">
    <property type="entry name" value="EXPRESSED PROTEIN"/>
    <property type="match status" value="1"/>
</dbReference>
<dbReference type="Proteomes" id="UP001374535">
    <property type="component" value="Chromosome 3"/>
</dbReference>
<organism evidence="1 2">
    <name type="scientific">Vigna mungo</name>
    <name type="common">Black gram</name>
    <name type="synonym">Phaseolus mungo</name>
    <dbReference type="NCBI Taxonomy" id="3915"/>
    <lineage>
        <taxon>Eukaryota</taxon>
        <taxon>Viridiplantae</taxon>
        <taxon>Streptophyta</taxon>
        <taxon>Embryophyta</taxon>
        <taxon>Tracheophyta</taxon>
        <taxon>Spermatophyta</taxon>
        <taxon>Magnoliopsida</taxon>
        <taxon>eudicotyledons</taxon>
        <taxon>Gunneridae</taxon>
        <taxon>Pentapetalae</taxon>
        <taxon>rosids</taxon>
        <taxon>fabids</taxon>
        <taxon>Fabales</taxon>
        <taxon>Fabaceae</taxon>
        <taxon>Papilionoideae</taxon>
        <taxon>50 kb inversion clade</taxon>
        <taxon>NPAAA clade</taxon>
        <taxon>indigoferoid/millettioid clade</taxon>
        <taxon>Phaseoleae</taxon>
        <taxon>Vigna</taxon>
    </lineage>
</organism>
<dbReference type="AlphaFoldDB" id="A0AAQ3NYN9"/>
<sequence>MARLKTGIDSAFWDLNVASPQCHDGWAKSVPGDPFPVEASVASKVLRPQQFSFLRNELPFPIVAPFLSPTSPKDLGSFGLQALLLKLSSSRWKLIVGVKNEISKAKAEDFDPSTVKDVAKHFVDKALFSLGLTFQYAFSPSTSVLFGIEGHGEKAKLRRKVMLPHHDLTLEAAWPQLFLDHKGKYWDVPESLSVDLSSLLSESGIRWRVGLHKNGGNPQQVNATDGKPPLSLLPGLSLKSAVSYEKIYYFWRDKGTVEQGNEDVVPYDVRLNEPHSAVFGVAGGTFTLNGSSFSSSNSTEDLGVSTSRGFQFFGDVFGSVGYSFQRGKFTKKYGDLTRVDARLDISSASASAKKILNGSRADVGEQLPASPRLNLIFQQQVAGPLVFRADTRIAGLAVEDLICSLSYSLKSFESGKVVAWYSPKRKEGMVELRMYEF</sequence>
<dbReference type="PANTHER" id="PTHR34954:SF3">
    <property type="entry name" value="EXPRESSED PROTEIN"/>
    <property type="match status" value="1"/>
</dbReference>
<dbReference type="EMBL" id="CP144698">
    <property type="protein sequence ID" value="WVZ17352.1"/>
    <property type="molecule type" value="Genomic_DNA"/>
</dbReference>
<evidence type="ECO:0008006" key="3">
    <source>
        <dbReference type="Google" id="ProtNLM"/>
    </source>
</evidence>
<dbReference type="GO" id="GO:0009941">
    <property type="term" value="C:chloroplast envelope"/>
    <property type="evidence" value="ECO:0007669"/>
    <property type="project" value="TreeGrafter"/>
</dbReference>
<name>A0AAQ3NYN9_VIGMU</name>
<dbReference type="GO" id="GO:0034196">
    <property type="term" value="P:acylglycerol transport"/>
    <property type="evidence" value="ECO:0007669"/>
    <property type="project" value="InterPro"/>
</dbReference>
<dbReference type="GO" id="GO:1990052">
    <property type="term" value="P:ER to chloroplast lipid transport"/>
    <property type="evidence" value="ECO:0007669"/>
    <property type="project" value="InterPro"/>
</dbReference>